<dbReference type="RefSeq" id="WP_343766522.1">
    <property type="nucleotide sequence ID" value="NZ_BAAACF010000001.1"/>
</dbReference>
<keyword evidence="3 5" id="KW-0472">Membrane</keyword>
<evidence type="ECO:0000256" key="5">
    <source>
        <dbReference type="SAM" id="Phobius"/>
    </source>
</evidence>
<evidence type="ECO:0000259" key="6">
    <source>
        <dbReference type="SMART" id="SM00244"/>
    </source>
</evidence>
<dbReference type="Gene3D" id="3.30.479.30">
    <property type="entry name" value="Band 7 domain"/>
    <property type="match status" value="1"/>
</dbReference>
<evidence type="ECO:0000256" key="2">
    <source>
        <dbReference type="ARBA" id="ARBA00007161"/>
    </source>
</evidence>
<feature type="transmembrane region" description="Helical" evidence="5">
    <location>
        <begin position="6"/>
        <end position="28"/>
    </location>
</feature>
<evidence type="ECO:0000313" key="7">
    <source>
        <dbReference type="EMBL" id="GAA0718950.1"/>
    </source>
</evidence>
<feature type="domain" description="Band 7" evidence="6">
    <location>
        <begin position="29"/>
        <end position="198"/>
    </location>
</feature>
<evidence type="ECO:0000313" key="8">
    <source>
        <dbReference type="Proteomes" id="UP001500339"/>
    </source>
</evidence>
<keyword evidence="5" id="KW-0812">Transmembrane</keyword>
<dbReference type="SMART" id="SM00244">
    <property type="entry name" value="PHB"/>
    <property type="match status" value="1"/>
</dbReference>
<accession>A0ABP3TZD3</accession>
<feature type="coiled-coil region" evidence="4">
    <location>
        <begin position="308"/>
        <end position="387"/>
    </location>
</feature>
<reference evidence="8" key="1">
    <citation type="journal article" date="2019" name="Int. J. Syst. Evol. Microbiol.">
        <title>The Global Catalogue of Microorganisms (GCM) 10K type strain sequencing project: providing services to taxonomists for standard genome sequencing and annotation.</title>
        <authorList>
            <consortium name="The Broad Institute Genomics Platform"/>
            <consortium name="The Broad Institute Genome Sequencing Center for Infectious Disease"/>
            <person name="Wu L."/>
            <person name="Ma J."/>
        </authorList>
    </citation>
    <scope>NUCLEOTIDE SEQUENCE [LARGE SCALE GENOMIC DNA]</scope>
    <source>
        <strain evidence="8">JCM 1405</strain>
    </source>
</reference>
<comment type="similarity">
    <text evidence="2">Belongs to the band 7/mec-2 family. Flotillin subfamily.</text>
</comment>
<dbReference type="InterPro" id="IPR027705">
    <property type="entry name" value="Flotillin_fam"/>
</dbReference>
<gene>
    <name evidence="7" type="ORF">GCM10008905_06270</name>
</gene>
<dbReference type="Pfam" id="PF15975">
    <property type="entry name" value="Flot"/>
    <property type="match status" value="1"/>
</dbReference>
<dbReference type="InterPro" id="IPR001107">
    <property type="entry name" value="Band_7"/>
</dbReference>
<keyword evidence="8" id="KW-1185">Reference proteome</keyword>
<comment type="caution">
    <text evidence="7">The sequence shown here is derived from an EMBL/GenBank/DDBJ whole genome shotgun (WGS) entry which is preliminary data.</text>
</comment>
<protein>
    <submittedName>
        <fullName evidence="7">Flotillin family protein</fullName>
    </submittedName>
</protein>
<proteinExistence type="inferred from homology"/>
<keyword evidence="4" id="KW-0175">Coiled coil</keyword>
<evidence type="ECO:0000256" key="3">
    <source>
        <dbReference type="ARBA" id="ARBA00023136"/>
    </source>
</evidence>
<evidence type="ECO:0000256" key="4">
    <source>
        <dbReference type="SAM" id="Coils"/>
    </source>
</evidence>
<dbReference type="PANTHER" id="PTHR13806">
    <property type="entry name" value="FLOTILLIN-RELATED"/>
    <property type="match status" value="1"/>
</dbReference>
<dbReference type="InterPro" id="IPR031905">
    <property type="entry name" value="Flotillin_C"/>
</dbReference>
<dbReference type="Pfam" id="PF01145">
    <property type="entry name" value="Band_7"/>
    <property type="match status" value="1"/>
</dbReference>
<keyword evidence="5" id="KW-1133">Transmembrane helix</keyword>
<dbReference type="CDD" id="cd03399">
    <property type="entry name" value="SPFH_flotillin"/>
    <property type="match status" value="1"/>
</dbReference>
<evidence type="ECO:0000256" key="1">
    <source>
        <dbReference type="ARBA" id="ARBA00004370"/>
    </source>
</evidence>
<dbReference type="EMBL" id="BAAACF010000001">
    <property type="protein sequence ID" value="GAA0718950.1"/>
    <property type="molecule type" value="Genomic_DNA"/>
</dbReference>
<comment type="subcellular location">
    <subcellularLocation>
        <location evidence="1">Membrane</location>
    </subcellularLocation>
</comment>
<dbReference type="PANTHER" id="PTHR13806:SF46">
    <property type="entry name" value="FLOTILLIN-1-RELATED"/>
    <property type="match status" value="1"/>
</dbReference>
<name>A0ABP3TZD3_9CLOT</name>
<dbReference type="Proteomes" id="UP001500339">
    <property type="component" value="Unassembled WGS sequence"/>
</dbReference>
<organism evidence="7 8">
    <name type="scientific">Clostridium malenominatum</name>
    <dbReference type="NCBI Taxonomy" id="1539"/>
    <lineage>
        <taxon>Bacteria</taxon>
        <taxon>Bacillati</taxon>
        <taxon>Bacillota</taxon>
        <taxon>Clostridia</taxon>
        <taxon>Eubacteriales</taxon>
        <taxon>Clostridiaceae</taxon>
        <taxon>Clostridium</taxon>
    </lineage>
</organism>
<feature type="coiled-coil region" evidence="4">
    <location>
        <begin position="208"/>
        <end position="261"/>
    </location>
</feature>
<sequence>MADVIFGSVFGTVGLIIIGLILVLAGILSTWKKVPSDKAAVIVGFGKPKVVTGGGTVVIPVVQRMDIITLENIMFPVEIKQTKTALGVTINAEGVVVIKVKNDEISILAAVQQFNSNKESETVNTIRTQASEVCKGKLREIVSSMSVEDIYNDRESFAAKVQQVAGTELGDMGLELKSFTINDITDDEGYIEALGKEQIAKVKSAAAIAEAEADKEREIKTAEAAKEKQIRTAEARRIGKQAELEAEAQVAEAEKNKQLKILAYKKEQEGLRAVSDAAYQIQSNITSKETKSTEMDAKLLEKQRDKEIAEAEVQIEIASEQRRIELAEKKAERKQAELLETVVKPAEAERKRRELEAEANKFEQLKKAEAEAEKLRLEGEAQAKVIESRGLAEADAIRAKGLAEAEALEKKAEALAKMDEAGKLQMVIEKLPEIAKAVAEPLSKIGNITIIGGSGEGSDGVSNVTGYTVGALKAVTEAVKETIGFDLTDVMRSNTIKAKTDKEIKIDIQGLPKNTNEALEKYNNAIKDMKDGSEE</sequence>
<dbReference type="InterPro" id="IPR036013">
    <property type="entry name" value="Band_7/SPFH_dom_sf"/>
</dbReference>
<dbReference type="SUPFAM" id="SSF117892">
    <property type="entry name" value="Band 7/SPFH domain"/>
    <property type="match status" value="1"/>
</dbReference>